<evidence type="ECO:0000313" key="3">
    <source>
        <dbReference type="Proteomes" id="UP000439903"/>
    </source>
</evidence>
<dbReference type="PANTHER" id="PTHR37827">
    <property type="entry name" value="TUDOR DOMAIN-CONTAINING PROTEIN"/>
    <property type="match status" value="1"/>
</dbReference>
<dbReference type="OrthoDB" id="2126698at2759"/>
<protein>
    <submittedName>
        <fullName evidence="2">Uncharacterized protein</fullName>
    </submittedName>
</protein>
<sequence>MQATFTVKHQSKSIPSKKSKLRTQKNLVLFRTTFYQVLCNHNPNIIASDNDFVEYLAEQVWDLDILSLILADTTTETTKSDKPSLSEKEIIEKIYEVVNDDFLTFEVCQNKQECLEICQSLVTRLKFTFNPTSVVKLSSQQEDDEDDDDEEVEDEEEESYEPGTCELCHRRMPLTFHHLIPRAVHKRVIKKGLFTKDECLTRGTNICRPCHSACHKMISHEQMAYQYNSVDKLLEHEGVIKFVTWASKQKEYAEGHLIRGMKYPK</sequence>
<keyword evidence="3" id="KW-1185">Reference proteome</keyword>
<organism evidence="2 3">
    <name type="scientific">Gigaspora margarita</name>
    <dbReference type="NCBI Taxonomy" id="4874"/>
    <lineage>
        <taxon>Eukaryota</taxon>
        <taxon>Fungi</taxon>
        <taxon>Fungi incertae sedis</taxon>
        <taxon>Mucoromycota</taxon>
        <taxon>Glomeromycotina</taxon>
        <taxon>Glomeromycetes</taxon>
        <taxon>Diversisporales</taxon>
        <taxon>Gigasporaceae</taxon>
        <taxon>Gigaspora</taxon>
    </lineage>
</organism>
<reference evidence="2 3" key="1">
    <citation type="journal article" date="2019" name="Environ. Microbiol.">
        <title>At the nexus of three kingdoms: the genome of the mycorrhizal fungus Gigaspora margarita provides insights into plant, endobacterial and fungal interactions.</title>
        <authorList>
            <person name="Venice F."/>
            <person name="Ghignone S."/>
            <person name="Salvioli di Fossalunga A."/>
            <person name="Amselem J."/>
            <person name="Novero M."/>
            <person name="Xianan X."/>
            <person name="Sedzielewska Toro K."/>
            <person name="Morin E."/>
            <person name="Lipzen A."/>
            <person name="Grigoriev I.V."/>
            <person name="Henrissat B."/>
            <person name="Martin F.M."/>
            <person name="Bonfante P."/>
        </authorList>
    </citation>
    <scope>NUCLEOTIDE SEQUENCE [LARGE SCALE GENOMIC DNA]</scope>
    <source>
        <strain evidence="2 3">BEG34</strain>
    </source>
</reference>
<proteinExistence type="predicted"/>
<feature type="region of interest" description="Disordered" evidence="1">
    <location>
        <begin position="136"/>
        <end position="159"/>
    </location>
</feature>
<feature type="compositionally biased region" description="Acidic residues" evidence="1">
    <location>
        <begin position="141"/>
        <end position="159"/>
    </location>
</feature>
<dbReference type="EMBL" id="WTPW01003077">
    <property type="protein sequence ID" value="KAF0354927.1"/>
    <property type="molecule type" value="Genomic_DNA"/>
</dbReference>
<gene>
    <name evidence="2" type="ORF">F8M41_014935</name>
</gene>
<dbReference type="AlphaFoldDB" id="A0A8H3WUP0"/>
<evidence type="ECO:0000256" key="1">
    <source>
        <dbReference type="SAM" id="MobiDB-lite"/>
    </source>
</evidence>
<comment type="caution">
    <text evidence="2">The sequence shown here is derived from an EMBL/GenBank/DDBJ whole genome shotgun (WGS) entry which is preliminary data.</text>
</comment>
<dbReference type="Proteomes" id="UP000439903">
    <property type="component" value="Unassembled WGS sequence"/>
</dbReference>
<name>A0A8H3WUP0_GIGMA</name>
<dbReference type="PANTHER" id="PTHR37827:SF1">
    <property type="entry name" value="HNH DOMAIN-CONTAINING PROTEIN"/>
    <property type="match status" value="1"/>
</dbReference>
<evidence type="ECO:0000313" key="2">
    <source>
        <dbReference type="EMBL" id="KAF0354927.1"/>
    </source>
</evidence>
<accession>A0A8H3WUP0</accession>